<accession>A0A8H5D498</accession>
<evidence type="ECO:0000313" key="2">
    <source>
        <dbReference type="Proteomes" id="UP000559027"/>
    </source>
</evidence>
<dbReference type="EMBL" id="JAACJO010000011">
    <property type="protein sequence ID" value="KAF5352418.1"/>
    <property type="molecule type" value="Genomic_DNA"/>
</dbReference>
<name>A0A8H5D498_9AGAR</name>
<gene>
    <name evidence="1" type="ORF">D9756_006297</name>
</gene>
<comment type="caution">
    <text evidence="1">The sequence shown here is derived from an EMBL/GenBank/DDBJ whole genome shotgun (WGS) entry which is preliminary data.</text>
</comment>
<dbReference type="AlphaFoldDB" id="A0A8H5D498"/>
<keyword evidence="2" id="KW-1185">Reference proteome</keyword>
<sequence length="247" mass="28442">MWLRQRKRWASYDDIISAATATVAALKKHGMTCAAVGSLACKLYGDFGRDPKDVDMLVLQSPGTPVRTAEEIKRLIVATDPSHFFLKYPRDILKPYRILCHRKTIFDPYCKVDILTPGIMNLPNIPHPSPRKHITTISGIPLVPFSLLLALKLQAWSDHLVAREEYQRIKHVQDATDVGQLLDMKEKVAELRRARPWHDSELFSEELQELTRMRVKNYCKQYPHRAVAWRSLGFEIYVSSFGSYYSD</sequence>
<dbReference type="OrthoDB" id="3133286at2759"/>
<protein>
    <submittedName>
        <fullName evidence="1">Uncharacterized protein</fullName>
    </submittedName>
</protein>
<organism evidence="1 2">
    <name type="scientific">Leucocoprinus leucothites</name>
    <dbReference type="NCBI Taxonomy" id="201217"/>
    <lineage>
        <taxon>Eukaryota</taxon>
        <taxon>Fungi</taxon>
        <taxon>Dikarya</taxon>
        <taxon>Basidiomycota</taxon>
        <taxon>Agaricomycotina</taxon>
        <taxon>Agaricomycetes</taxon>
        <taxon>Agaricomycetidae</taxon>
        <taxon>Agaricales</taxon>
        <taxon>Agaricineae</taxon>
        <taxon>Agaricaceae</taxon>
        <taxon>Leucocoprinus</taxon>
    </lineage>
</organism>
<proteinExistence type="predicted"/>
<evidence type="ECO:0000313" key="1">
    <source>
        <dbReference type="EMBL" id="KAF5352418.1"/>
    </source>
</evidence>
<reference evidence="1 2" key="1">
    <citation type="journal article" date="2020" name="ISME J.">
        <title>Uncovering the hidden diversity of litter-decomposition mechanisms in mushroom-forming fungi.</title>
        <authorList>
            <person name="Floudas D."/>
            <person name="Bentzer J."/>
            <person name="Ahren D."/>
            <person name="Johansson T."/>
            <person name="Persson P."/>
            <person name="Tunlid A."/>
        </authorList>
    </citation>
    <scope>NUCLEOTIDE SEQUENCE [LARGE SCALE GENOMIC DNA]</scope>
    <source>
        <strain evidence="1 2">CBS 146.42</strain>
    </source>
</reference>
<dbReference type="Proteomes" id="UP000559027">
    <property type="component" value="Unassembled WGS sequence"/>
</dbReference>